<dbReference type="Pfam" id="PF01823">
    <property type="entry name" value="MACPF"/>
    <property type="match status" value="1"/>
</dbReference>
<name>A0ABS8TDE3_DATST</name>
<evidence type="ECO:0000259" key="1">
    <source>
        <dbReference type="Pfam" id="PF01823"/>
    </source>
</evidence>
<reference evidence="2 3" key="1">
    <citation type="journal article" date="2021" name="BMC Genomics">
        <title>Datura genome reveals duplications of psychoactive alkaloid biosynthetic genes and high mutation rate following tissue culture.</title>
        <authorList>
            <person name="Rajewski A."/>
            <person name="Carter-House D."/>
            <person name="Stajich J."/>
            <person name="Litt A."/>
        </authorList>
    </citation>
    <scope>NUCLEOTIDE SEQUENCE [LARGE SCALE GENOMIC DNA]</scope>
    <source>
        <strain evidence="2">AR-01</strain>
    </source>
</reference>
<sequence length="404" mass="45402">MDIKANMAKIYDITLICSFFGEGEHSMMMVEYFNRKANLSGHGPLGSFSVAFSYTGSKHIDSASTKTLCMDGFFIPLSKLQLMTSPLVLRKMLQRAVPTSWDPPALARTLEIRGSPGPKPYKFRLVIHHFFNNQGYILNPLVQFIYSRNGKGFITFPFSIFPAGFFCNFLDPDVTVIFRRRGGDDLNKSTQWAKTVRSSPDVIEMSFVPIVLLLEGVKGRDHLARAISLYLEYKPQIEELDIWSFRSQELYVSQEQVSVGRKPVTGMRLYLEGSKGNRLCIHLQHLVSLPRILQPYWESHIAIGAQSGAGSGKNKIVDVTGSQLGVWDFGSRNVLHMRLLYSRLPGCLLEDWPGTIPRNDKDEQGTSGPPGHCYQAGGKLSGVEKGKIVLRLKYFFAKLLVNRV</sequence>
<dbReference type="Proteomes" id="UP000823775">
    <property type="component" value="Unassembled WGS sequence"/>
</dbReference>
<dbReference type="InterPro" id="IPR044663">
    <property type="entry name" value="CAD1/NSL1-like"/>
</dbReference>
<comment type="caution">
    <text evidence="2">The sequence shown here is derived from an EMBL/GenBank/DDBJ whole genome shotgun (WGS) entry which is preliminary data.</text>
</comment>
<feature type="domain" description="MACPF" evidence="1">
    <location>
        <begin position="177"/>
        <end position="230"/>
    </location>
</feature>
<proteinExistence type="predicted"/>
<dbReference type="PANTHER" id="PTHR33199">
    <property type="entry name" value="MACPF DOMAIN-CONTAINING PROTEIN CAD1"/>
    <property type="match status" value="1"/>
</dbReference>
<evidence type="ECO:0000313" key="3">
    <source>
        <dbReference type="Proteomes" id="UP000823775"/>
    </source>
</evidence>
<gene>
    <name evidence="2" type="ORF">HAX54_007619</name>
</gene>
<organism evidence="2 3">
    <name type="scientific">Datura stramonium</name>
    <name type="common">Jimsonweed</name>
    <name type="synonym">Common thornapple</name>
    <dbReference type="NCBI Taxonomy" id="4076"/>
    <lineage>
        <taxon>Eukaryota</taxon>
        <taxon>Viridiplantae</taxon>
        <taxon>Streptophyta</taxon>
        <taxon>Embryophyta</taxon>
        <taxon>Tracheophyta</taxon>
        <taxon>Spermatophyta</taxon>
        <taxon>Magnoliopsida</taxon>
        <taxon>eudicotyledons</taxon>
        <taxon>Gunneridae</taxon>
        <taxon>Pentapetalae</taxon>
        <taxon>asterids</taxon>
        <taxon>lamiids</taxon>
        <taxon>Solanales</taxon>
        <taxon>Solanaceae</taxon>
        <taxon>Solanoideae</taxon>
        <taxon>Datureae</taxon>
        <taxon>Datura</taxon>
    </lineage>
</organism>
<evidence type="ECO:0000313" key="2">
    <source>
        <dbReference type="EMBL" id="MCD7469005.1"/>
    </source>
</evidence>
<keyword evidence="3" id="KW-1185">Reference proteome</keyword>
<dbReference type="PANTHER" id="PTHR33199:SF15">
    <property type="entry name" value="MACPF DOMAIN-CONTAINING PROTEIN CAD1-LIKE"/>
    <property type="match status" value="1"/>
</dbReference>
<protein>
    <recommendedName>
        <fullName evidence="1">MACPF domain-containing protein</fullName>
    </recommendedName>
</protein>
<dbReference type="InterPro" id="IPR020864">
    <property type="entry name" value="MACPF"/>
</dbReference>
<dbReference type="EMBL" id="JACEIK010001391">
    <property type="protein sequence ID" value="MCD7469005.1"/>
    <property type="molecule type" value="Genomic_DNA"/>
</dbReference>
<accession>A0ABS8TDE3</accession>